<keyword evidence="3" id="KW-1185">Reference proteome</keyword>
<dbReference type="EMBL" id="WMLF01000077">
    <property type="protein sequence ID" value="MBB1243481.1"/>
    <property type="molecule type" value="Genomic_DNA"/>
</dbReference>
<reference evidence="3" key="1">
    <citation type="journal article" date="2020" name="Syst. Appl. Microbiol.">
        <title>Streptomyces alkaliterrae sp. nov., isolated from an alkaline soil, and emended descriptions of Streptomyces alkaliphilus, Streptomyces calidiresistens and Streptomyces durbertensis.</title>
        <authorList>
            <person name="Swiecimska M."/>
            <person name="Golinska P."/>
            <person name="Nouioui I."/>
            <person name="Wypij M."/>
            <person name="Rai M."/>
            <person name="Sangal V."/>
            <person name="Goodfellow M."/>
        </authorList>
    </citation>
    <scope>NUCLEOTIDE SEQUENCE [LARGE SCALE GENOMIC DNA]</scope>
    <source>
        <strain evidence="3">DSM 104538</strain>
    </source>
</reference>
<proteinExistence type="predicted"/>
<evidence type="ECO:0000313" key="3">
    <source>
        <dbReference type="Proteomes" id="UP000766698"/>
    </source>
</evidence>
<accession>A0ABR6EDS4</accession>
<evidence type="ECO:0000313" key="2">
    <source>
        <dbReference type="EMBL" id="MBB1243481.1"/>
    </source>
</evidence>
<feature type="compositionally biased region" description="Low complexity" evidence="1">
    <location>
        <begin position="11"/>
        <end position="32"/>
    </location>
</feature>
<evidence type="ECO:0000256" key="1">
    <source>
        <dbReference type="SAM" id="MobiDB-lite"/>
    </source>
</evidence>
<gene>
    <name evidence="2" type="ORF">GL263_07895</name>
</gene>
<dbReference type="RefSeq" id="WP_182854873.1">
    <property type="nucleotide sequence ID" value="NZ_WMLF01000077.1"/>
</dbReference>
<comment type="caution">
    <text evidence="2">The sequence shown here is derived from an EMBL/GenBank/DDBJ whole genome shotgun (WGS) entry which is preliminary data.</text>
</comment>
<dbReference type="Proteomes" id="UP000766698">
    <property type="component" value="Unassembled WGS sequence"/>
</dbReference>
<feature type="compositionally biased region" description="Basic and acidic residues" evidence="1">
    <location>
        <begin position="54"/>
        <end position="63"/>
    </location>
</feature>
<protein>
    <submittedName>
        <fullName evidence="2">Uncharacterized protein</fullName>
    </submittedName>
</protein>
<organism evidence="2 3">
    <name type="scientific">Streptomyces durbertensis</name>
    <dbReference type="NCBI Taxonomy" id="2448886"/>
    <lineage>
        <taxon>Bacteria</taxon>
        <taxon>Bacillati</taxon>
        <taxon>Actinomycetota</taxon>
        <taxon>Actinomycetes</taxon>
        <taxon>Kitasatosporales</taxon>
        <taxon>Streptomycetaceae</taxon>
        <taxon>Streptomyces</taxon>
    </lineage>
</organism>
<sequence>MSVPVTEQESPRAAAEPRARSARAARPAGPARLESPDRTWPAPGLAGDGEEHDNEPHIWRGID</sequence>
<feature type="region of interest" description="Disordered" evidence="1">
    <location>
        <begin position="1"/>
        <end position="63"/>
    </location>
</feature>
<name>A0ABR6EDS4_9ACTN</name>